<protein>
    <submittedName>
        <fullName evidence="4">CapA family protein</fullName>
    </submittedName>
</protein>
<dbReference type="Proteomes" id="UP000295418">
    <property type="component" value="Unassembled WGS sequence"/>
</dbReference>
<proteinExistence type="inferred from homology"/>
<dbReference type="OrthoDB" id="9810906at2"/>
<dbReference type="Pfam" id="PF09587">
    <property type="entry name" value="PGA_cap"/>
    <property type="match status" value="1"/>
</dbReference>
<evidence type="ECO:0000313" key="5">
    <source>
        <dbReference type="Proteomes" id="UP000295418"/>
    </source>
</evidence>
<accession>A0A4R4DY25</accession>
<comment type="caution">
    <text evidence="4">The sequence shown here is derived from an EMBL/GenBank/DDBJ whole genome shotgun (WGS) entry which is preliminary data.</text>
</comment>
<reference evidence="4 5" key="1">
    <citation type="submission" date="2019-03" db="EMBL/GenBank/DDBJ databases">
        <authorList>
            <person name="Kim M.K.M."/>
        </authorList>
    </citation>
    <scope>NUCLEOTIDE SEQUENCE [LARGE SCALE GENOMIC DNA]</scope>
    <source>
        <strain evidence="4 5">18JY21-1</strain>
    </source>
</reference>
<dbReference type="InterPro" id="IPR052169">
    <property type="entry name" value="CW_Biosynth-Accessory"/>
</dbReference>
<dbReference type="EMBL" id="SKFG01000045">
    <property type="protein sequence ID" value="TCZ70214.1"/>
    <property type="molecule type" value="Genomic_DNA"/>
</dbReference>
<sequence>MKRLKIKKSLFSKYRHLFVFTLVVGLLLLTACQAVSTSKTDQAQVTDTPINLAASISTASIQQTEAVTPSPSPSDEPQNSVSQAEVPENEDVSIVIMGDILLGDTVYPHLERNGFEYPYREIKPILEKADVAVGNLEFAVTTRGVKENKTWTFRAGPEVLPAMVEAGFDAVSLANNHAIDYGRQGLLDTLDNVKQAGMGLFGAGQDEKEAYSPWVIEKGGKKFAFLGFSRIVRSETWKATPTQPGVAETHQTDRALAAIGRAKENNDVVIVYPHWGTENTTEVEPYQHKLAQAYIDAGADLVIGAHPHMLQGLEQYKGKWIMYSLGNFIFQTIEERPLTWDTVILEAKFAKDGQVDLKLHPFLTTAAQPKKMSTEAEKRLFQRLTDISFDVKVNEDGTVSKP</sequence>
<comment type="similarity">
    <text evidence="1">Belongs to the CapA family.</text>
</comment>
<name>A0A4R4DY25_9BACL</name>
<dbReference type="RefSeq" id="WP_132420468.1">
    <property type="nucleotide sequence ID" value="NZ_SKFG01000045.1"/>
</dbReference>
<dbReference type="InterPro" id="IPR019079">
    <property type="entry name" value="Capsule_synth_CapA"/>
</dbReference>
<gene>
    <name evidence="4" type="ORF">E0485_23390</name>
</gene>
<dbReference type="InterPro" id="IPR029052">
    <property type="entry name" value="Metallo-depent_PP-like"/>
</dbReference>
<organism evidence="4 5">
    <name type="scientific">Paenibacillus albiflavus</name>
    <dbReference type="NCBI Taxonomy" id="2545760"/>
    <lineage>
        <taxon>Bacteria</taxon>
        <taxon>Bacillati</taxon>
        <taxon>Bacillota</taxon>
        <taxon>Bacilli</taxon>
        <taxon>Bacillales</taxon>
        <taxon>Paenibacillaceae</taxon>
        <taxon>Paenibacillus</taxon>
    </lineage>
</organism>
<feature type="domain" description="Capsule synthesis protein CapA" evidence="3">
    <location>
        <begin position="93"/>
        <end position="332"/>
    </location>
</feature>
<dbReference type="AlphaFoldDB" id="A0A4R4DY25"/>
<evidence type="ECO:0000256" key="1">
    <source>
        <dbReference type="ARBA" id="ARBA00005662"/>
    </source>
</evidence>
<dbReference type="PROSITE" id="PS51257">
    <property type="entry name" value="PROKAR_LIPOPROTEIN"/>
    <property type="match status" value="1"/>
</dbReference>
<dbReference type="PANTHER" id="PTHR33393:SF13">
    <property type="entry name" value="PGA BIOSYNTHESIS PROTEIN CAPA"/>
    <property type="match status" value="1"/>
</dbReference>
<feature type="region of interest" description="Disordered" evidence="2">
    <location>
        <begin position="63"/>
        <end position="86"/>
    </location>
</feature>
<evidence type="ECO:0000259" key="3">
    <source>
        <dbReference type="SMART" id="SM00854"/>
    </source>
</evidence>
<dbReference type="CDD" id="cd07381">
    <property type="entry name" value="MPP_CapA"/>
    <property type="match status" value="1"/>
</dbReference>
<dbReference type="PANTHER" id="PTHR33393">
    <property type="entry name" value="POLYGLUTAMINE SYNTHESIS ACCESSORY PROTEIN RV0574C-RELATED"/>
    <property type="match status" value="1"/>
</dbReference>
<keyword evidence="5" id="KW-1185">Reference proteome</keyword>
<evidence type="ECO:0000256" key="2">
    <source>
        <dbReference type="SAM" id="MobiDB-lite"/>
    </source>
</evidence>
<dbReference type="Gene3D" id="3.60.21.10">
    <property type="match status" value="1"/>
</dbReference>
<feature type="compositionally biased region" description="Polar residues" evidence="2">
    <location>
        <begin position="63"/>
        <end position="83"/>
    </location>
</feature>
<dbReference type="SUPFAM" id="SSF56300">
    <property type="entry name" value="Metallo-dependent phosphatases"/>
    <property type="match status" value="1"/>
</dbReference>
<dbReference type="SMART" id="SM00854">
    <property type="entry name" value="PGA_cap"/>
    <property type="match status" value="1"/>
</dbReference>
<evidence type="ECO:0000313" key="4">
    <source>
        <dbReference type="EMBL" id="TCZ70214.1"/>
    </source>
</evidence>